<dbReference type="InterPro" id="IPR033369">
    <property type="entry name" value="C19orf12"/>
</dbReference>
<dbReference type="AlphaFoldDB" id="A0A2L2Y8L2"/>
<evidence type="ECO:0000313" key="2">
    <source>
        <dbReference type="EMBL" id="LAA03670.1"/>
    </source>
</evidence>
<dbReference type="PANTHER" id="PTHR31493:SF1">
    <property type="entry name" value="PROTEIN C19ORF12"/>
    <property type="match status" value="1"/>
</dbReference>
<accession>A0A2L2Y8L2</accession>
<reference evidence="2" key="1">
    <citation type="journal article" date="2016" name="Mol. Ecol. Resour.">
        <title>Evaluation of the impact of RNA preservation methods of spiders for de novo transcriptome assembly.</title>
        <authorList>
            <person name="Kono N."/>
            <person name="Nakamura H."/>
            <person name="Ito Y."/>
            <person name="Tomita M."/>
            <person name="Arakawa K."/>
        </authorList>
    </citation>
    <scope>NUCLEOTIDE SEQUENCE</scope>
    <source>
        <tissue evidence="2">Whole body</tissue>
    </source>
</reference>
<sequence>MVVNVAEAIEFVKDLTQNQQVRNTVQGSVKGGLIVGGAATLGAICLGPVGLAVGGAVGGIGAAIAAKDTFRPLPEVVADMSPQDKQRLACRVERFVQDFNVTDIASLGVLIAGNERLRERLVGELIQYLTTEMQVAIA</sequence>
<name>A0A2L2Y8L2_PARTP</name>
<dbReference type="EMBL" id="IAAA01017243">
    <property type="protein sequence ID" value="LAA03666.1"/>
    <property type="molecule type" value="mRNA"/>
</dbReference>
<dbReference type="Pfam" id="PF20721">
    <property type="entry name" value="C19orf12"/>
    <property type="match status" value="1"/>
</dbReference>
<dbReference type="EMBL" id="IAAA01017245">
    <property type="protein sequence ID" value="LAA03671.1"/>
    <property type="molecule type" value="mRNA"/>
</dbReference>
<evidence type="ECO:0000256" key="1">
    <source>
        <dbReference type="ARBA" id="ARBA00029457"/>
    </source>
</evidence>
<proteinExistence type="evidence at transcript level"/>
<organism evidence="2">
    <name type="scientific">Parasteatoda tepidariorum</name>
    <name type="common">Common house spider</name>
    <name type="synonym">Achaearanea tepidariorum</name>
    <dbReference type="NCBI Taxonomy" id="114398"/>
    <lineage>
        <taxon>Eukaryota</taxon>
        <taxon>Metazoa</taxon>
        <taxon>Ecdysozoa</taxon>
        <taxon>Arthropoda</taxon>
        <taxon>Chelicerata</taxon>
        <taxon>Arachnida</taxon>
        <taxon>Araneae</taxon>
        <taxon>Araneomorphae</taxon>
        <taxon>Entelegynae</taxon>
        <taxon>Araneoidea</taxon>
        <taxon>Theridiidae</taxon>
        <taxon>Parasteatoda</taxon>
    </lineage>
</organism>
<protein>
    <submittedName>
        <fullName evidence="2">Uncharacterized protein</fullName>
    </submittedName>
</protein>
<dbReference type="OrthoDB" id="5976774at2759"/>
<dbReference type="EMBL" id="IAAA01017244">
    <property type="protein sequence ID" value="LAA03670.1"/>
    <property type="molecule type" value="mRNA"/>
</dbReference>
<comment type="similarity">
    <text evidence="1">Belongs to the C19orf12 family.</text>
</comment>
<dbReference type="PANTHER" id="PTHR31493">
    <property type="entry name" value="NAZO FAMILY MEMBER"/>
    <property type="match status" value="1"/>
</dbReference>